<reference evidence="1" key="1">
    <citation type="submission" date="2015-10" db="EMBL/GenBank/DDBJ databases">
        <authorList>
            <person name="Gilbert D.G."/>
        </authorList>
    </citation>
    <scope>NUCLEOTIDE SEQUENCE</scope>
</reference>
<sequence length="349" mass="38659">MATNRMAHLVGSVPLPDAETVFRTVSRALGSSVRRIPDGETGDRSRWIWFQRAMLGNHSDMEVDTEIEPFQVVQWDGKIVRETQWMKFKDGADPSKTTFHTGYRDAAVESYQVFARLQDEGVIGANVRFQVSIPTPMATTYMYISPNARAAYLPAYERALADAISGIMDAIPHDRLAIQWDVCQEVLVFEDYKPFAGRPSDYKQQIYDELARVGGLVLEDVELGYHLCYGSPADEHLIMPKDMGILVEIANGLASQLTRRLDFLHLPVPKDRTDAGYFEPLRSLNVSAEAEVMLGLIHFDDAEGDAARIATASQCLASFGVATECGWGRTDPARTTGLLESHARAAGAL</sequence>
<dbReference type="EMBL" id="FAXA01000332">
    <property type="protein sequence ID" value="CUV02888.1"/>
    <property type="molecule type" value="Genomic_DNA"/>
</dbReference>
<gene>
    <name evidence="1" type="ORF">MGWOODY_Clf652</name>
</gene>
<dbReference type="AlphaFoldDB" id="A0A160VAA9"/>
<dbReference type="Gene3D" id="3.20.20.210">
    <property type="match status" value="1"/>
</dbReference>
<protein>
    <submittedName>
        <fullName evidence="1">Uncharacterized protein</fullName>
    </submittedName>
</protein>
<dbReference type="SUPFAM" id="SSF51726">
    <property type="entry name" value="UROD/MetE-like"/>
    <property type="match status" value="1"/>
</dbReference>
<proteinExistence type="predicted"/>
<accession>A0A160VAA9</accession>
<evidence type="ECO:0000313" key="1">
    <source>
        <dbReference type="EMBL" id="CUV02888.1"/>
    </source>
</evidence>
<name>A0A160VAA9_9ZZZZ</name>
<organism evidence="1">
    <name type="scientific">hydrothermal vent metagenome</name>
    <dbReference type="NCBI Taxonomy" id="652676"/>
    <lineage>
        <taxon>unclassified sequences</taxon>
        <taxon>metagenomes</taxon>
        <taxon>ecological metagenomes</taxon>
    </lineage>
</organism>
<dbReference type="InterPro" id="IPR038071">
    <property type="entry name" value="UROD/MetE-like_sf"/>
</dbReference>